<name>A0AAD4F0U4_9PEZI</name>
<dbReference type="EMBL" id="JAHCVI010000001">
    <property type="protein sequence ID" value="KAG7291238.1"/>
    <property type="molecule type" value="Genomic_DNA"/>
</dbReference>
<accession>A0AAD4F0U4</accession>
<dbReference type="SUPFAM" id="SSF53067">
    <property type="entry name" value="Actin-like ATPase domain"/>
    <property type="match status" value="1"/>
</dbReference>
<evidence type="ECO:0000259" key="4">
    <source>
        <dbReference type="Pfam" id="PF02782"/>
    </source>
</evidence>
<evidence type="ECO:0000313" key="5">
    <source>
        <dbReference type="EMBL" id="KAG7291238.1"/>
    </source>
</evidence>
<evidence type="ECO:0000256" key="1">
    <source>
        <dbReference type="ARBA" id="ARBA00009156"/>
    </source>
</evidence>
<dbReference type="GO" id="GO:0004370">
    <property type="term" value="F:glycerol kinase activity"/>
    <property type="evidence" value="ECO:0007669"/>
    <property type="project" value="TreeGrafter"/>
</dbReference>
<keyword evidence="3" id="KW-0418">Kinase</keyword>
<dbReference type="GO" id="GO:0005739">
    <property type="term" value="C:mitochondrion"/>
    <property type="evidence" value="ECO:0007669"/>
    <property type="project" value="TreeGrafter"/>
</dbReference>
<dbReference type="InterPro" id="IPR018485">
    <property type="entry name" value="FGGY_C"/>
</dbReference>
<organism evidence="5 6">
    <name type="scientific">Staphylotrichum longicolle</name>
    <dbReference type="NCBI Taxonomy" id="669026"/>
    <lineage>
        <taxon>Eukaryota</taxon>
        <taxon>Fungi</taxon>
        <taxon>Dikarya</taxon>
        <taxon>Ascomycota</taxon>
        <taxon>Pezizomycotina</taxon>
        <taxon>Sordariomycetes</taxon>
        <taxon>Sordariomycetidae</taxon>
        <taxon>Sordariales</taxon>
        <taxon>Chaetomiaceae</taxon>
        <taxon>Staphylotrichum</taxon>
    </lineage>
</organism>
<dbReference type="Gene3D" id="3.30.420.40">
    <property type="match status" value="2"/>
</dbReference>
<comment type="caution">
    <text evidence="5">The sequence shown here is derived from an EMBL/GenBank/DDBJ whole genome shotgun (WGS) entry which is preliminary data.</text>
</comment>
<sequence>MFINLYTLNYNTKLLDWFYIDWKKVKLPKIVHSADPEAYGSLASTVLHSTKIISCLGDQLAALVGYKGFTPRLAKNTYSMGYFLLYNVGDKPVISSYGLLSTVAFDFGEGKTIYALEGSIAVAGSSIKFLVDNFSFIEASSKLSALAETVEDNSSYTFVTAFSGLFAPYWIDDARGTIFGITAYT</sequence>
<reference evidence="5" key="1">
    <citation type="submission" date="2023-02" db="EMBL/GenBank/DDBJ databases">
        <authorList>
            <person name="Palmer J.M."/>
        </authorList>
    </citation>
    <scope>NUCLEOTIDE SEQUENCE</scope>
    <source>
        <strain evidence="5">FW57</strain>
    </source>
</reference>
<protein>
    <recommendedName>
        <fullName evidence="4">Carbohydrate kinase FGGY C-terminal domain-containing protein</fullName>
    </recommendedName>
</protein>
<dbReference type="GO" id="GO:0006641">
    <property type="term" value="P:triglyceride metabolic process"/>
    <property type="evidence" value="ECO:0007669"/>
    <property type="project" value="TreeGrafter"/>
</dbReference>
<dbReference type="PANTHER" id="PTHR10196:SF75">
    <property type="entry name" value="GLYCEROL KINASE"/>
    <property type="match status" value="1"/>
</dbReference>
<keyword evidence="6" id="KW-1185">Reference proteome</keyword>
<proteinExistence type="inferred from homology"/>
<dbReference type="Pfam" id="PF02782">
    <property type="entry name" value="FGGY_C"/>
    <property type="match status" value="1"/>
</dbReference>
<dbReference type="Proteomes" id="UP001197093">
    <property type="component" value="Unassembled WGS sequence"/>
</dbReference>
<dbReference type="InterPro" id="IPR043129">
    <property type="entry name" value="ATPase_NBD"/>
</dbReference>
<dbReference type="GO" id="GO:0046167">
    <property type="term" value="P:glycerol-3-phosphate biosynthetic process"/>
    <property type="evidence" value="ECO:0007669"/>
    <property type="project" value="TreeGrafter"/>
</dbReference>
<keyword evidence="2" id="KW-0808">Transferase</keyword>
<dbReference type="AlphaFoldDB" id="A0AAD4F0U4"/>
<dbReference type="GO" id="GO:0006071">
    <property type="term" value="P:glycerol metabolic process"/>
    <property type="evidence" value="ECO:0007669"/>
    <property type="project" value="TreeGrafter"/>
</dbReference>
<evidence type="ECO:0000256" key="2">
    <source>
        <dbReference type="ARBA" id="ARBA00022679"/>
    </source>
</evidence>
<gene>
    <name evidence="5" type="ORF">NEMBOFW57_001250</name>
</gene>
<comment type="similarity">
    <text evidence="1">Belongs to the FGGY kinase family.</text>
</comment>
<evidence type="ECO:0000256" key="3">
    <source>
        <dbReference type="ARBA" id="ARBA00022777"/>
    </source>
</evidence>
<feature type="domain" description="Carbohydrate kinase FGGY C-terminal" evidence="4">
    <location>
        <begin position="83"/>
        <end position="185"/>
    </location>
</feature>
<evidence type="ECO:0000313" key="6">
    <source>
        <dbReference type="Proteomes" id="UP001197093"/>
    </source>
</evidence>
<dbReference type="PANTHER" id="PTHR10196">
    <property type="entry name" value="SUGAR KINASE"/>
    <property type="match status" value="1"/>
</dbReference>